<evidence type="ECO:0000256" key="4">
    <source>
        <dbReference type="ARBA" id="ARBA00023004"/>
    </source>
</evidence>
<keyword evidence="8" id="KW-1185">Reference proteome</keyword>
<keyword evidence="3 5" id="KW-0479">Metal-binding</keyword>
<protein>
    <submittedName>
        <fullName evidence="7">Cytochrome p450 family protein</fullName>
    </submittedName>
</protein>
<keyword evidence="5 6" id="KW-0349">Heme</keyword>
<dbReference type="PANTHER" id="PTHR24305">
    <property type="entry name" value="CYTOCHROME P450"/>
    <property type="match status" value="1"/>
</dbReference>
<dbReference type="OrthoDB" id="3934656at2759"/>
<dbReference type="InterPro" id="IPR036396">
    <property type="entry name" value="Cyt_P450_sf"/>
</dbReference>
<dbReference type="Proteomes" id="UP000572817">
    <property type="component" value="Unassembled WGS sequence"/>
</dbReference>
<dbReference type="PRINTS" id="PR00463">
    <property type="entry name" value="EP450I"/>
</dbReference>
<evidence type="ECO:0000256" key="5">
    <source>
        <dbReference type="PIRSR" id="PIRSR602401-1"/>
    </source>
</evidence>
<dbReference type="InterPro" id="IPR050121">
    <property type="entry name" value="Cytochrome_P450_monoxygenase"/>
</dbReference>
<dbReference type="EMBL" id="WWBZ02000007">
    <property type="protein sequence ID" value="KAF4312309.1"/>
    <property type="molecule type" value="Genomic_DNA"/>
</dbReference>
<evidence type="ECO:0000313" key="7">
    <source>
        <dbReference type="EMBL" id="KAF4312309.1"/>
    </source>
</evidence>
<dbReference type="GO" id="GO:0005506">
    <property type="term" value="F:iron ion binding"/>
    <property type="evidence" value="ECO:0007669"/>
    <property type="project" value="InterPro"/>
</dbReference>
<dbReference type="GO" id="GO:0020037">
    <property type="term" value="F:heme binding"/>
    <property type="evidence" value="ECO:0007669"/>
    <property type="project" value="InterPro"/>
</dbReference>
<dbReference type="PROSITE" id="PS00086">
    <property type="entry name" value="CYTOCHROME_P450"/>
    <property type="match status" value="1"/>
</dbReference>
<comment type="similarity">
    <text evidence="2 6">Belongs to the cytochrome P450 family.</text>
</comment>
<dbReference type="GO" id="GO:0004497">
    <property type="term" value="F:monooxygenase activity"/>
    <property type="evidence" value="ECO:0007669"/>
    <property type="project" value="UniProtKB-KW"/>
</dbReference>
<evidence type="ECO:0000256" key="6">
    <source>
        <dbReference type="RuleBase" id="RU000461"/>
    </source>
</evidence>
<dbReference type="PRINTS" id="PR00385">
    <property type="entry name" value="P450"/>
</dbReference>
<evidence type="ECO:0000256" key="1">
    <source>
        <dbReference type="ARBA" id="ARBA00001971"/>
    </source>
</evidence>
<evidence type="ECO:0000256" key="3">
    <source>
        <dbReference type="ARBA" id="ARBA00022723"/>
    </source>
</evidence>
<feature type="binding site" description="axial binding residue" evidence="5">
    <location>
        <position position="477"/>
    </location>
    <ligand>
        <name>heme</name>
        <dbReference type="ChEBI" id="CHEBI:30413"/>
    </ligand>
    <ligandPart>
        <name>Fe</name>
        <dbReference type="ChEBI" id="CHEBI:18248"/>
    </ligandPart>
</feature>
<comment type="cofactor">
    <cofactor evidence="1 5">
        <name>heme</name>
        <dbReference type="ChEBI" id="CHEBI:30413"/>
    </cofactor>
</comment>
<dbReference type="AlphaFoldDB" id="A0A8H4N5U4"/>
<dbReference type="PANTHER" id="PTHR24305:SF232">
    <property type="entry name" value="P450, PUTATIVE (EUROFUNG)-RELATED"/>
    <property type="match status" value="1"/>
</dbReference>
<keyword evidence="6" id="KW-0560">Oxidoreductase</keyword>
<dbReference type="Gene3D" id="1.10.630.10">
    <property type="entry name" value="Cytochrome P450"/>
    <property type="match status" value="1"/>
</dbReference>
<dbReference type="Pfam" id="PF00067">
    <property type="entry name" value="p450"/>
    <property type="match status" value="1"/>
</dbReference>
<dbReference type="InterPro" id="IPR002401">
    <property type="entry name" value="Cyt_P450_E_grp-I"/>
</dbReference>
<dbReference type="GO" id="GO:0016705">
    <property type="term" value="F:oxidoreductase activity, acting on paired donors, with incorporation or reduction of molecular oxygen"/>
    <property type="evidence" value="ECO:0007669"/>
    <property type="project" value="InterPro"/>
</dbReference>
<proteinExistence type="inferred from homology"/>
<keyword evidence="4 5" id="KW-0408">Iron</keyword>
<evidence type="ECO:0000313" key="8">
    <source>
        <dbReference type="Proteomes" id="UP000572817"/>
    </source>
</evidence>
<reference evidence="7" key="1">
    <citation type="submission" date="2020-04" db="EMBL/GenBank/DDBJ databases">
        <title>Genome Assembly and Annotation of Botryosphaeria dothidea sdau 11-99, a Latent Pathogen of Apple Fruit Ring Rot in China.</title>
        <authorList>
            <person name="Yu C."/>
            <person name="Diao Y."/>
            <person name="Lu Q."/>
            <person name="Zhao J."/>
            <person name="Cui S."/>
            <person name="Peng C."/>
            <person name="He B."/>
            <person name="Liu H."/>
        </authorList>
    </citation>
    <scope>NUCLEOTIDE SEQUENCE [LARGE SCALE GENOMIC DNA]</scope>
    <source>
        <strain evidence="7">Sdau11-99</strain>
    </source>
</reference>
<keyword evidence="6" id="KW-0503">Monooxygenase</keyword>
<gene>
    <name evidence="7" type="ORF">GTA08_BOTSDO12085</name>
</gene>
<organism evidence="7 8">
    <name type="scientific">Botryosphaeria dothidea</name>
    <dbReference type="NCBI Taxonomy" id="55169"/>
    <lineage>
        <taxon>Eukaryota</taxon>
        <taxon>Fungi</taxon>
        <taxon>Dikarya</taxon>
        <taxon>Ascomycota</taxon>
        <taxon>Pezizomycotina</taxon>
        <taxon>Dothideomycetes</taxon>
        <taxon>Dothideomycetes incertae sedis</taxon>
        <taxon>Botryosphaeriales</taxon>
        <taxon>Botryosphaeriaceae</taxon>
        <taxon>Botryosphaeria</taxon>
    </lineage>
</organism>
<comment type="caution">
    <text evidence="7">The sequence shown here is derived from an EMBL/GenBank/DDBJ whole genome shotgun (WGS) entry which is preliminary data.</text>
</comment>
<evidence type="ECO:0000256" key="2">
    <source>
        <dbReference type="ARBA" id="ARBA00010617"/>
    </source>
</evidence>
<dbReference type="SUPFAM" id="SSF48264">
    <property type="entry name" value="Cytochrome P450"/>
    <property type="match status" value="1"/>
</dbReference>
<name>A0A8H4N5U4_9PEZI</name>
<accession>A0A8H4N5U4</accession>
<sequence>MAFEFLQPLILKASAQPVGESQKITPAPRSLEIPLSLRTKVGPELIILIGLLTLLGYCVYQRLLSPLARYPGPFWASLTDAWFAIQHTRPDVHRRVIKLHEKYGPVVRVKPNKLSIASTDGFKVIYSAGNQFIKGEAYVPFKGKRNFDLFAERNERVHGQQRRLVGSAYTMETMKSLEPYVDATINMFLEKLEAAGSKAVELSYLVHLFAFDVIGEVSFAKRFGYVDAGSDFGLFTKIANTVKSGVWVGEIPWIYYLHQRLVPLIGNWLAINARNGSLHEFTLKQISARKDRMGTEDDHAGDILSKLLAATREKPQLSESDIGFTLTSNIIAGSDTTSVSLSATIYFLLKNPPALERLLRELREKVVSGEIDANGIVTQAQAEKWAYLQAVLHEGMRLHPALGGILARVVPKSGLRFGDHYVPEGVEVGTSPWVIHRDKSIFGDDVETFRPERWLDEKRKHELHRFFFGFGGGSRTCVGKNISMLEMNKVLPTLFLRFDLRLADIEQRPQEVFHSNVVALKPIHVVARKRSILEWSPSLL</sequence>
<dbReference type="InterPro" id="IPR001128">
    <property type="entry name" value="Cyt_P450"/>
</dbReference>
<dbReference type="InterPro" id="IPR017972">
    <property type="entry name" value="Cyt_P450_CS"/>
</dbReference>
<dbReference type="CDD" id="cd11060">
    <property type="entry name" value="CYP57A1-like"/>
    <property type="match status" value="1"/>
</dbReference>